<dbReference type="SUPFAM" id="SSF53335">
    <property type="entry name" value="S-adenosyl-L-methionine-dependent methyltransferases"/>
    <property type="match status" value="1"/>
</dbReference>
<accession>A0A8H6F9L5</accession>
<evidence type="ECO:0000259" key="6">
    <source>
        <dbReference type="Pfam" id="PF08100"/>
    </source>
</evidence>
<evidence type="ECO:0000256" key="2">
    <source>
        <dbReference type="ARBA" id="ARBA00022679"/>
    </source>
</evidence>
<evidence type="ECO:0000256" key="1">
    <source>
        <dbReference type="ARBA" id="ARBA00022603"/>
    </source>
</evidence>
<feature type="domain" description="O-methyltransferase dimerisation" evidence="6">
    <location>
        <begin position="64"/>
        <end position="134"/>
    </location>
</feature>
<dbReference type="PANTHER" id="PTHR43712:SF11">
    <property type="entry name" value="O-METHYLTRANSFERASE (AFU_ORTHOLOGUE AFUA_2G17820)-RELATED"/>
    <property type="match status" value="1"/>
</dbReference>
<dbReference type="PROSITE" id="PS51683">
    <property type="entry name" value="SAM_OMT_II"/>
    <property type="match status" value="1"/>
</dbReference>
<keyword evidence="2" id="KW-0808">Transferase</keyword>
<dbReference type="PANTHER" id="PTHR43712">
    <property type="entry name" value="PUTATIVE (AFU_ORTHOLOGUE AFUA_4G14580)-RELATED"/>
    <property type="match status" value="1"/>
</dbReference>
<dbReference type="InterPro" id="IPR036388">
    <property type="entry name" value="WH-like_DNA-bd_sf"/>
</dbReference>
<evidence type="ECO:0000259" key="5">
    <source>
        <dbReference type="Pfam" id="PF00891"/>
    </source>
</evidence>
<name>A0A8H6F9L5_9LECA</name>
<dbReference type="RefSeq" id="XP_037149218.1">
    <property type="nucleotide sequence ID" value="XM_037294530.1"/>
</dbReference>
<dbReference type="InterPro" id="IPR001077">
    <property type="entry name" value="COMT_C"/>
</dbReference>
<dbReference type="InterPro" id="IPR012967">
    <property type="entry name" value="COMT_dimerisation"/>
</dbReference>
<reference evidence="7 8" key="1">
    <citation type="journal article" date="2020" name="Genomics">
        <title>Complete, high-quality genomes from long-read metagenomic sequencing of two wolf lichen thalli reveals enigmatic genome architecture.</title>
        <authorList>
            <person name="McKenzie S.K."/>
            <person name="Walston R.F."/>
            <person name="Allen J.L."/>
        </authorList>
    </citation>
    <scope>NUCLEOTIDE SEQUENCE [LARGE SCALE GENOMIC DNA]</scope>
    <source>
        <strain evidence="7">WasteWater1</strain>
    </source>
</reference>
<protein>
    <recommendedName>
        <fullName evidence="9">O-methyltransferase domain-containing protein</fullName>
    </recommendedName>
</protein>
<dbReference type="PIRSF" id="PIRSF005739">
    <property type="entry name" value="O-mtase"/>
    <property type="match status" value="1"/>
</dbReference>
<proteinExistence type="predicted"/>
<comment type="caution">
    <text evidence="7">The sequence shown here is derived from an EMBL/GenBank/DDBJ whole genome shotgun (WGS) entry which is preliminary data.</text>
</comment>
<dbReference type="Gene3D" id="1.10.10.10">
    <property type="entry name" value="Winged helix-like DNA-binding domain superfamily/Winged helix DNA-binding domain"/>
    <property type="match status" value="1"/>
</dbReference>
<evidence type="ECO:0000256" key="4">
    <source>
        <dbReference type="PIRSR" id="PIRSR005739-1"/>
    </source>
</evidence>
<evidence type="ECO:0000256" key="3">
    <source>
        <dbReference type="ARBA" id="ARBA00022691"/>
    </source>
</evidence>
<dbReference type="GO" id="GO:0032259">
    <property type="term" value="P:methylation"/>
    <property type="evidence" value="ECO:0007669"/>
    <property type="project" value="UniProtKB-KW"/>
</dbReference>
<feature type="domain" description="O-methyltransferase C-terminal" evidence="5">
    <location>
        <begin position="175"/>
        <end position="377"/>
    </location>
</feature>
<feature type="active site" description="Proton acceptor" evidence="4">
    <location>
        <position position="307"/>
    </location>
</feature>
<dbReference type="AlphaFoldDB" id="A0A8H6F9L5"/>
<evidence type="ECO:0000313" key="8">
    <source>
        <dbReference type="Proteomes" id="UP000593566"/>
    </source>
</evidence>
<dbReference type="Proteomes" id="UP000593566">
    <property type="component" value="Unassembled WGS sequence"/>
</dbReference>
<organism evidence="7 8">
    <name type="scientific">Letharia lupina</name>
    <dbReference type="NCBI Taxonomy" id="560253"/>
    <lineage>
        <taxon>Eukaryota</taxon>
        <taxon>Fungi</taxon>
        <taxon>Dikarya</taxon>
        <taxon>Ascomycota</taxon>
        <taxon>Pezizomycotina</taxon>
        <taxon>Lecanoromycetes</taxon>
        <taxon>OSLEUM clade</taxon>
        <taxon>Lecanoromycetidae</taxon>
        <taxon>Lecanorales</taxon>
        <taxon>Lecanorineae</taxon>
        <taxon>Parmeliaceae</taxon>
        <taxon>Letharia</taxon>
    </lineage>
</organism>
<keyword evidence="1" id="KW-0489">Methyltransferase</keyword>
<dbReference type="Gene3D" id="3.40.50.150">
    <property type="entry name" value="Vaccinia Virus protein VP39"/>
    <property type="match status" value="1"/>
</dbReference>
<dbReference type="EMBL" id="JACCJB010000018">
    <property type="protein sequence ID" value="KAF6219783.1"/>
    <property type="molecule type" value="Genomic_DNA"/>
</dbReference>
<dbReference type="GO" id="GO:0008171">
    <property type="term" value="F:O-methyltransferase activity"/>
    <property type="evidence" value="ECO:0007669"/>
    <property type="project" value="InterPro"/>
</dbReference>
<dbReference type="Pfam" id="PF08100">
    <property type="entry name" value="Dimerisation"/>
    <property type="match status" value="1"/>
</dbReference>
<dbReference type="Pfam" id="PF00891">
    <property type="entry name" value="Methyltransf_2"/>
    <property type="match status" value="1"/>
</dbReference>
<keyword evidence="8" id="KW-1185">Reference proteome</keyword>
<sequence>MATCPKTLRLLALVEEIRSAIESNDASNAAARPGLLMKITNLRDAVEAPQDSLLRIYAQPLQNAALRVAVELGLPEIISTANSPIPEIGISLAQLAGRSHGDPRLIARLMRVLTAMGICVEVGPERYMSNPLNEVILQPGYTAGVRFHFDVEIPAIIKLIPCLDKHAFQNPVDASQSAFDYAFGASFFEWMKENPATLRCFELYMAGRRVGKASWLDYYPVEERLVEGTSVENVIFMVDIGGGQGHDLKSLSDQYGDKGLPGRLILQDLVAGTREISATSFESMVHNFFEPQPVKGARVYHLRAILHDWPTAICRTILSHIADAMTPNYSKLIIREFILPDTNVPLYTACTDVRMMLLHAGLERTKSQWIKLLSEVGLELGGFWTAERGGEGVVEAFKSAESQE</sequence>
<gene>
    <name evidence="7" type="ORF">HO133_003608</name>
</gene>
<dbReference type="InterPro" id="IPR029063">
    <property type="entry name" value="SAM-dependent_MTases_sf"/>
</dbReference>
<keyword evidence="3" id="KW-0949">S-adenosyl-L-methionine</keyword>
<dbReference type="GO" id="GO:0046983">
    <property type="term" value="F:protein dimerization activity"/>
    <property type="evidence" value="ECO:0007669"/>
    <property type="project" value="InterPro"/>
</dbReference>
<dbReference type="InterPro" id="IPR036390">
    <property type="entry name" value="WH_DNA-bd_sf"/>
</dbReference>
<evidence type="ECO:0000313" key="7">
    <source>
        <dbReference type="EMBL" id="KAF6219783.1"/>
    </source>
</evidence>
<dbReference type="GeneID" id="59332019"/>
<dbReference type="InterPro" id="IPR016461">
    <property type="entry name" value="COMT-like"/>
</dbReference>
<dbReference type="SUPFAM" id="SSF46785">
    <property type="entry name" value="Winged helix' DNA-binding domain"/>
    <property type="match status" value="1"/>
</dbReference>
<evidence type="ECO:0008006" key="9">
    <source>
        <dbReference type="Google" id="ProtNLM"/>
    </source>
</evidence>